<proteinExistence type="inferred from homology"/>
<dbReference type="EC" id="2.7.7.6" evidence="5"/>
<dbReference type="Pfam" id="PF07288">
    <property type="entry name" value="RpoY"/>
    <property type="match status" value="1"/>
</dbReference>
<evidence type="ECO:0000313" key="7">
    <source>
        <dbReference type="Proteomes" id="UP000051054"/>
    </source>
</evidence>
<keyword evidence="4 5" id="KW-0804">Transcription</keyword>
<evidence type="ECO:0000313" key="6">
    <source>
        <dbReference type="EMBL" id="KRM19064.1"/>
    </source>
</evidence>
<dbReference type="PATRIC" id="fig|1423755.3.peg.907"/>
<dbReference type="GO" id="GO:0003677">
    <property type="term" value="F:DNA binding"/>
    <property type="evidence" value="ECO:0007669"/>
    <property type="project" value="UniProtKB-UniRule"/>
</dbReference>
<dbReference type="STRING" id="1423755.FC40_GL000853"/>
<protein>
    <recommendedName>
        <fullName evidence="5">DNA-directed RNA polymerase subunit epsilon</fullName>
        <shortName evidence="5">RNAP epsilon subunit</shortName>
        <ecNumber evidence="5">2.7.7.6</ecNumber>
    </recommendedName>
    <alternativeName>
        <fullName evidence="5">RNA polymerase epsilon subunit</fullName>
    </alternativeName>
    <alternativeName>
        <fullName evidence="5">Transcriptase subunit epsilon</fullName>
    </alternativeName>
</protein>
<dbReference type="Gene3D" id="3.10.20.730">
    <property type="entry name" value="RNAP, epsilon subunit-like"/>
    <property type="match status" value="1"/>
</dbReference>
<dbReference type="NCBIfam" id="NF010188">
    <property type="entry name" value="PRK13667.1"/>
    <property type="match status" value="1"/>
</dbReference>
<dbReference type="EMBL" id="AZGD01000090">
    <property type="protein sequence ID" value="KRM19064.1"/>
    <property type="molecule type" value="Genomic_DNA"/>
</dbReference>
<evidence type="ECO:0000256" key="1">
    <source>
        <dbReference type="ARBA" id="ARBA00022478"/>
    </source>
</evidence>
<dbReference type="InterPro" id="IPR009907">
    <property type="entry name" value="RpoY"/>
</dbReference>
<sequence length="72" mass="8691">MIFKVYYQPTKKENPKRENTHVLYFEAKDEVEARYLVEQNTEYNVEFIEGLSDAALEYEKQSVNYKLTEFNN</sequence>
<comment type="function">
    <text evidence="5">A non-essential component of RNA polymerase (RNAP).</text>
</comment>
<gene>
    <name evidence="5" type="primary">rpoY</name>
    <name evidence="6" type="ORF">FC40_GL000853</name>
</gene>
<dbReference type="HAMAP" id="MF_01553">
    <property type="entry name" value="RNApol_bact_RpoY"/>
    <property type="match status" value="1"/>
</dbReference>
<keyword evidence="2 5" id="KW-0808">Transferase</keyword>
<evidence type="ECO:0000256" key="3">
    <source>
        <dbReference type="ARBA" id="ARBA00022695"/>
    </source>
</evidence>
<keyword evidence="7" id="KW-1185">Reference proteome</keyword>
<accession>A0A0R1WMC6</accession>
<comment type="subunit">
    <text evidence="5">RNAP is composed of a core of 2 alpha, a beta and a beta' subunit. The core is associated with a delta subunit, and at least one of epsilon or omega. When a sigma factor is associated with the core the holoenzyme is formed, which can initiate transcription.</text>
</comment>
<dbReference type="Proteomes" id="UP000051054">
    <property type="component" value="Unassembled WGS sequence"/>
</dbReference>
<dbReference type="eggNOG" id="COG5503">
    <property type="taxonomic scope" value="Bacteria"/>
</dbReference>
<name>A0A0R1WMC6_9LACO</name>
<dbReference type="RefSeq" id="WP_025021669.1">
    <property type="nucleotide sequence ID" value="NZ_AZGD01000090.1"/>
</dbReference>
<dbReference type="GO" id="GO:0003899">
    <property type="term" value="F:DNA-directed RNA polymerase activity"/>
    <property type="evidence" value="ECO:0007669"/>
    <property type="project" value="UniProtKB-UniRule"/>
</dbReference>
<reference evidence="6 7" key="1">
    <citation type="journal article" date="2015" name="Genome Announc.">
        <title>Expanding the biotechnology potential of lactobacilli through comparative genomics of 213 strains and associated genera.</title>
        <authorList>
            <person name="Sun Z."/>
            <person name="Harris H.M."/>
            <person name="McCann A."/>
            <person name="Guo C."/>
            <person name="Argimon S."/>
            <person name="Zhang W."/>
            <person name="Yang X."/>
            <person name="Jeffery I.B."/>
            <person name="Cooney J.C."/>
            <person name="Kagawa T.F."/>
            <person name="Liu W."/>
            <person name="Song Y."/>
            <person name="Salvetti E."/>
            <person name="Wrobel A."/>
            <person name="Rasinkangas P."/>
            <person name="Parkhill J."/>
            <person name="Rea M.C."/>
            <person name="O'Sullivan O."/>
            <person name="Ritari J."/>
            <person name="Douillard F.P."/>
            <person name="Paul Ross R."/>
            <person name="Yang R."/>
            <person name="Briner A.E."/>
            <person name="Felis G.E."/>
            <person name="de Vos W.M."/>
            <person name="Barrangou R."/>
            <person name="Klaenhammer T.R."/>
            <person name="Caufield P.W."/>
            <person name="Cui Y."/>
            <person name="Zhang H."/>
            <person name="O'Toole P.W."/>
        </authorList>
    </citation>
    <scope>NUCLEOTIDE SEQUENCE [LARGE SCALE GENOMIC DNA]</scope>
    <source>
        <strain evidence="6 7">DSM 18933</strain>
    </source>
</reference>
<evidence type="ECO:0000256" key="2">
    <source>
        <dbReference type="ARBA" id="ARBA00022679"/>
    </source>
</evidence>
<comment type="catalytic activity">
    <reaction evidence="5">
        <text>RNA(n) + a ribonucleoside 5'-triphosphate = RNA(n+1) + diphosphate</text>
        <dbReference type="Rhea" id="RHEA:21248"/>
        <dbReference type="Rhea" id="RHEA-COMP:14527"/>
        <dbReference type="Rhea" id="RHEA-COMP:17342"/>
        <dbReference type="ChEBI" id="CHEBI:33019"/>
        <dbReference type="ChEBI" id="CHEBI:61557"/>
        <dbReference type="ChEBI" id="CHEBI:140395"/>
        <dbReference type="EC" id="2.7.7.6"/>
    </reaction>
</comment>
<dbReference type="OrthoDB" id="2147503at2"/>
<evidence type="ECO:0000256" key="5">
    <source>
        <dbReference type="HAMAP-Rule" id="MF_01553"/>
    </source>
</evidence>
<dbReference type="AlphaFoldDB" id="A0A0R1WMC6"/>
<organism evidence="6 7">
    <name type="scientific">Ligilactobacillus hayakitensis DSM 18933 = JCM 14209</name>
    <dbReference type="NCBI Taxonomy" id="1423755"/>
    <lineage>
        <taxon>Bacteria</taxon>
        <taxon>Bacillati</taxon>
        <taxon>Bacillota</taxon>
        <taxon>Bacilli</taxon>
        <taxon>Lactobacillales</taxon>
        <taxon>Lactobacillaceae</taxon>
        <taxon>Ligilactobacillus</taxon>
    </lineage>
</organism>
<comment type="caution">
    <text evidence="6">The sequence shown here is derived from an EMBL/GenBank/DDBJ whole genome shotgun (WGS) entry which is preliminary data.</text>
</comment>
<comment type="similarity">
    <text evidence="5">Belongs to the RNA polymerase subunit epsilon family.</text>
</comment>
<dbReference type="GO" id="GO:0000428">
    <property type="term" value="C:DNA-directed RNA polymerase complex"/>
    <property type="evidence" value="ECO:0007669"/>
    <property type="project" value="UniProtKB-KW"/>
</dbReference>
<dbReference type="GO" id="GO:0006351">
    <property type="term" value="P:DNA-templated transcription"/>
    <property type="evidence" value="ECO:0007669"/>
    <property type="project" value="UniProtKB-UniRule"/>
</dbReference>
<evidence type="ECO:0000256" key="4">
    <source>
        <dbReference type="ARBA" id="ARBA00023163"/>
    </source>
</evidence>
<keyword evidence="3 5" id="KW-0548">Nucleotidyltransferase</keyword>
<keyword evidence="1 5" id="KW-0240">DNA-directed RNA polymerase</keyword>